<dbReference type="STRING" id="526227.Mesil_1445"/>
<dbReference type="Pfam" id="PF11609">
    <property type="entry name" value="DUF3248"/>
    <property type="match status" value="1"/>
</dbReference>
<dbReference type="Proteomes" id="UP000001916">
    <property type="component" value="Chromosome"/>
</dbReference>
<dbReference type="InterPro" id="IPR021650">
    <property type="entry name" value="DUF3248"/>
</dbReference>
<dbReference type="eggNOG" id="ENOG503386M">
    <property type="taxonomic scope" value="Bacteria"/>
</dbReference>
<dbReference type="AlphaFoldDB" id="D7BEY5"/>
<dbReference type="KEGG" id="msv:Mesil_1445"/>
<evidence type="ECO:0000313" key="2">
    <source>
        <dbReference type="Proteomes" id="UP000001916"/>
    </source>
</evidence>
<dbReference type="Gene3D" id="3.10.20.570">
    <property type="entry name" value="Protein of unknown function DUF3248"/>
    <property type="match status" value="1"/>
</dbReference>
<keyword evidence="2" id="KW-1185">Reference proteome</keyword>
<dbReference type="EMBL" id="CP002042">
    <property type="protein sequence ID" value="ADH63338.1"/>
    <property type="molecule type" value="Genomic_DNA"/>
</dbReference>
<evidence type="ECO:0000313" key="1">
    <source>
        <dbReference type="EMBL" id="ADH63338.1"/>
    </source>
</evidence>
<dbReference type="HOGENOM" id="CLU_187776_0_0_0"/>
<sequence length="71" mass="7996">MESALDDLLEKLGNHLIWRIGKAEGEEVLVVRVGLATAAPHFGHLPRLRNVQDQEVEELVKSGLVRVEWVE</sequence>
<dbReference type="OrthoDB" id="32991at2"/>
<protein>
    <recommendedName>
        <fullName evidence="3">DUF3248 domain-containing protein</fullName>
    </recommendedName>
</protein>
<evidence type="ECO:0008006" key="3">
    <source>
        <dbReference type="Google" id="ProtNLM"/>
    </source>
</evidence>
<gene>
    <name evidence="1" type="ordered locus">Mesil_1445</name>
</gene>
<organism evidence="1 2">
    <name type="scientific">Allomeiothermus silvanus (strain ATCC 700542 / DSM 9946 / NBRC 106475 / NCIMB 13440 / VI-R2)</name>
    <name type="common">Thermus silvanus</name>
    <dbReference type="NCBI Taxonomy" id="526227"/>
    <lineage>
        <taxon>Bacteria</taxon>
        <taxon>Thermotogati</taxon>
        <taxon>Deinococcota</taxon>
        <taxon>Deinococci</taxon>
        <taxon>Thermales</taxon>
        <taxon>Thermaceae</taxon>
        <taxon>Allomeiothermus</taxon>
    </lineage>
</organism>
<reference evidence="1 2" key="1">
    <citation type="journal article" date="2010" name="Stand. Genomic Sci.">
        <title>Complete genome sequence of Meiothermus silvanus type strain (VI-R2).</title>
        <authorList>
            <person name="Sikorski J."/>
            <person name="Tindall B.J."/>
            <person name="Lowry S."/>
            <person name="Lucas S."/>
            <person name="Nolan M."/>
            <person name="Copeland A."/>
            <person name="Glavina Del Rio T."/>
            <person name="Tice H."/>
            <person name="Cheng J.F."/>
            <person name="Han C."/>
            <person name="Pitluck S."/>
            <person name="Liolios K."/>
            <person name="Ivanova N."/>
            <person name="Mavromatis K."/>
            <person name="Mikhailova N."/>
            <person name="Pati A."/>
            <person name="Goodwin L."/>
            <person name="Chen A."/>
            <person name="Palaniappan K."/>
            <person name="Land M."/>
            <person name="Hauser L."/>
            <person name="Chang Y.J."/>
            <person name="Jeffries C.D."/>
            <person name="Rohde M."/>
            <person name="Goker M."/>
            <person name="Woyke T."/>
            <person name="Bristow J."/>
            <person name="Eisen J.A."/>
            <person name="Markowitz V."/>
            <person name="Hugenholtz P."/>
            <person name="Kyrpides N.C."/>
            <person name="Klenk H.P."/>
            <person name="Lapidus A."/>
        </authorList>
    </citation>
    <scope>NUCLEOTIDE SEQUENCE [LARGE SCALE GENOMIC DNA]</scope>
    <source>
        <strain evidence="2">ATCC 700542 / DSM 9946 / VI-R2</strain>
    </source>
</reference>
<dbReference type="RefSeq" id="WP_013157907.1">
    <property type="nucleotide sequence ID" value="NC_014212.1"/>
</dbReference>
<accession>D7BEY5</accession>
<name>D7BEY5_ALLS1</name>
<proteinExistence type="predicted"/>